<dbReference type="Proteomes" id="UP000193387">
    <property type="component" value="Unassembled WGS sequence"/>
</dbReference>
<evidence type="ECO:0000313" key="2">
    <source>
        <dbReference type="Proteomes" id="UP000193387"/>
    </source>
</evidence>
<name>A0AAJ3TTL1_9MYCO</name>
<dbReference type="PROSITE" id="PS51257">
    <property type="entry name" value="PROKAR_LIPOPROTEIN"/>
    <property type="match status" value="1"/>
</dbReference>
<sequence>MRLSDGPPSSNVRVVGQLVNGSAVSVAACAGLLNRGDVAVTQHEYGIYGGRNASGQLAS</sequence>
<organism evidence="1 2">
    <name type="scientific">Mycobacterium saskatchewanense</name>
    <dbReference type="NCBI Taxonomy" id="220927"/>
    <lineage>
        <taxon>Bacteria</taxon>
        <taxon>Bacillati</taxon>
        <taxon>Actinomycetota</taxon>
        <taxon>Actinomycetes</taxon>
        <taxon>Mycobacteriales</taxon>
        <taxon>Mycobacteriaceae</taxon>
        <taxon>Mycobacterium</taxon>
        <taxon>Mycobacterium simiae complex</taxon>
    </lineage>
</organism>
<dbReference type="AlphaFoldDB" id="A0AAJ3TTL1"/>
<evidence type="ECO:0000313" key="1">
    <source>
        <dbReference type="EMBL" id="ORW68381.1"/>
    </source>
</evidence>
<reference evidence="1 2" key="1">
    <citation type="submission" date="2016-01" db="EMBL/GenBank/DDBJ databases">
        <title>The new phylogeny of the genus Mycobacterium.</title>
        <authorList>
            <person name="Tarcisio F."/>
            <person name="Conor M."/>
            <person name="Antonella G."/>
            <person name="Elisabetta G."/>
            <person name="Giulia F.S."/>
            <person name="Sara T."/>
            <person name="Anna F."/>
            <person name="Clotilde B."/>
            <person name="Roberto B."/>
            <person name="Veronica D.S."/>
            <person name="Fabio R."/>
            <person name="Monica P."/>
            <person name="Olivier J."/>
            <person name="Enrico T."/>
            <person name="Nicola S."/>
        </authorList>
    </citation>
    <scope>NUCLEOTIDE SEQUENCE [LARGE SCALE GENOMIC DNA]</scope>
    <source>
        <strain evidence="1 2">DSM 44616</strain>
    </source>
</reference>
<dbReference type="EMBL" id="LQPR01000054">
    <property type="protein sequence ID" value="ORW68381.1"/>
    <property type="molecule type" value="Genomic_DNA"/>
</dbReference>
<keyword evidence="2" id="KW-1185">Reference proteome</keyword>
<proteinExistence type="predicted"/>
<accession>A0AAJ3TTL1</accession>
<protein>
    <submittedName>
        <fullName evidence="1">Uncharacterized protein</fullName>
    </submittedName>
</protein>
<comment type="caution">
    <text evidence="1">The sequence shown here is derived from an EMBL/GenBank/DDBJ whole genome shotgun (WGS) entry which is preliminary data.</text>
</comment>
<gene>
    <name evidence="1" type="ORF">AWC23_21210</name>
</gene>